<organism evidence="11 12">
    <name type="scientific">Spraguea lophii (strain 42_110)</name>
    <name type="common">Microsporidian parasite</name>
    <dbReference type="NCBI Taxonomy" id="1358809"/>
    <lineage>
        <taxon>Eukaryota</taxon>
        <taxon>Fungi</taxon>
        <taxon>Fungi incertae sedis</taxon>
        <taxon>Microsporidia</taxon>
        <taxon>Spragueidae</taxon>
        <taxon>Spraguea</taxon>
    </lineage>
</organism>
<evidence type="ECO:0000256" key="3">
    <source>
        <dbReference type="ARBA" id="ARBA00022517"/>
    </source>
</evidence>
<dbReference type="InterPro" id="IPR024166">
    <property type="entry name" value="rRNA_assembly_KRR1"/>
</dbReference>
<comment type="caution">
    <text evidence="11">The sequence shown here is derived from an EMBL/GenBank/DDBJ whole genome shotgun (WGS) entry which is preliminary data.</text>
</comment>
<evidence type="ECO:0000313" key="12">
    <source>
        <dbReference type="Proteomes" id="UP000014978"/>
    </source>
</evidence>
<dbReference type="PANTHER" id="PTHR12581:SF0">
    <property type="entry name" value="KRR1 SMALL SUBUNIT PROCESSOME COMPONENT HOMOLOG"/>
    <property type="match status" value="1"/>
</dbReference>
<keyword evidence="3" id="KW-0690">Ribosome biogenesis</keyword>
<keyword evidence="6" id="KW-0539">Nucleus</keyword>
<evidence type="ECO:0000313" key="11">
    <source>
        <dbReference type="EMBL" id="EPR79614.1"/>
    </source>
</evidence>
<evidence type="ECO:0000256" key="4">
    <source>
        <dbReference type="ARBA" id="ARBA00022552"/>
    </source>
</evidence>
<dbReference type="OMA" id="HPIYEIK"/>
<evidence type="ECO:0000256" key="2">
    <source>
        <dbReference type="ARBA" id="ARBA00009344"/>
    </source>
</evidence>
<dbReference type="InterPro" id="IPR041174">
    <property type="entry name" value="KRR1-like_KH1"/>
</dbReference>
<dbReference type="Pfam" id="PF21800">
    <property type="entry name" value="KH_KRR1_2nd"/>
    <property type="match status" value="1"/>
</dbReference>
<dbReference type="Pfam" id="PF17903">
    <property type="entry name" value="KH_KRR1_1st"/>
    <property type="match status" value="1"/>
</dbReference>
<evidence type="ECO:0000256" key="7">
    <source>
        <dbReference type="ARBA" id="ARBA00023274"/>
    </source>
</evidence>
<feature type="domain" description="KRR1 small subunit processome component first KH" evidence="9">
    <location>
        <begin position="9"/>
        <end position="85"/>
    </location>
</feature>
<dbReference type="GO" id="GO:0030688">
    <property type="term" value="C:preribosome, small subunit precursor"/>
    <property type="evidence" value="ECO:0007669"/>
    <property type="project" value="EnsemblFungi"/>
</dbReference>
<dbReference type="FunCoup" id="S7XKN9">
    <property type="interactions" value="233"/>
</dbReference>
<protein>
    <recommendedName>
        <fullName evidence="8">KRR-R motif-containing protein 1</fullName>
    </recommendedName>
</protein>
<reference evidence="12" key="1">
    <citation type="journal article" date="2013" name="PLoS Genet.">
        <title>The genome of Spraguea lophii and the basis of host-microsporidian interactions.</title>
        <authorList>
            <person name="Campbell S.E."/>
            <person name="Williams T.A."/>
            <person name="Yousuf A."/>
            <person name="Soanes D.M."/>
            <person name="Paszkiewicz K.H."/>
            <person name="Williams B.A.P."/>
        </authorList>
    </citation>
    <scope>NUCLEOTIDE SEQUENCE [LARGE SCALE GENOMIC DNA]</scope>
    <source>
        <strain evidence="12">42_110</strain>
    </source>
</reference>
<dbReference type="SUPFAM" id="SSF54791">
    <property type="entry name" value="Eukaryotic type KH-domain (KH-domain type I)"/>
    <property type="match status" value="1"/>
</dbReference>
<keyword evidence="7" id="KW-0687">Ribonucleoprotein</keyword>
<comment type="subcellular location">
    <subcellularLocation>
        <location evidence="1">Nucleus</location>
        <location evidence="1">Nucleolus</location>
    </subcellularLocation>
</comment>
<comment type="similarity">
    <text evidence="2">Belongs to the KRR1 family.</text>
</comment>
<dbReference type="GO" id="GO:0000447">
    <property type="term" value="P:endonucleolytic cleavage in ITS1 to separate SSU-rRNA from 5.8S rRNA and LSU-rRNA from tricistronic rRNA transcript (SSU-rRNA, 5.8S rRNA, LSU-rRNA)"/>
    <property type="evidence" value="ECO:0007669"/>
    <property type="project" value="EnsemblFungi"/>
</dbReference>
<keyword evidence="4" id="KW-0698">rRNA processing</keyword>
<evidence type="ECO:0000256" key="6">
    <source>
        <dbReference type="ARBA" id="ARBA00023242"/>
    </source>
</evidence>
<dbReference type="STRING" id="1358809.S7XKN9"/>
<dbReference type="PANTHER" id="PTHR12581">
    <property type="entry name" value="HIV-1 REV BINDING PROTEIN 2, 3"/>
    <property type="match status" value="1"/>
</dbReference>
<evidence type="ECO:0000256" key="8">
    <source>
        <dbReference type="ARBA" id="ARBA00032993"/>
    </source>
</evidence>
<dbReference type="GO" id="GO:0032040">
    <property type="term" value="C:small-subunit processome"/>
    <property type="evidence" value="ECO:0007669"/>
    <property type="project" value="EnsemblFungi"/>
</dbReference>
<dbReference type="OrthoDB" id="441223at2759"/>
<dbReference type="AlphaFoldDB" id="S7XKN9"/>
<evidence type="ECO:0000259" key="10">
    <source>
        <dbReference type="Pfam" id="PF21800"/>
    </source>
</evidence>
<keyword evidence="12" id="KW-1185">Reference proteome</keyword>
<evidence type="ECO:0000256" key="1">
    <source>
        <dbReference type="ARBA" id="ARBA00004604"/>
    </source>
</evidence>
<proteinExistence type="inferred from homology"/>
<dbReference type="GO" id="GO:0003723">
    <property type="term" value="F:RNA binding"/>
    <property type="evidence" value="ECO:0007669"/>
    <property type="project" value="UniProtKB-KW"/>
</dbReference>
<evidence type="ECO:0000256" key="5">
    <source>
        <dbReference type="ARBA" id="ARBA00022884"/>
    </source>
</evidence>
<accession>S7XKN9</accession>
<dbReference type="InParanoid" id="S7XKN9"/>
<dbReference type="Gene3D" id="3.30.1370.10">
    <property type="entry name" value="K Homology domain, type 1"/>
    <property type="match status" value="2"/>
</dbReference>
<dbReference type="InterPro" id="IPR036612">
    <property type="entry name" value="KH_dom_type_1_sf"/>
</dbReference>
<sequence length="207" mass="23860">MNAVVENTSFSILFPSYRITYLQSILPDLTTLLSSYFISTKLVDTELTITTMPQIEDLYMIIRARDMVQAISRGVLLETAKALLDEKNHIVSNIINIKKMVPQDSVFINRRDRLLGPNNNTLKAIKLLTKTEITVKGKSVTIIGKYTGVEEATKIVIQTMNNIHPIYQIKYLMAKKQLSMDKNKENEDWKKFLPEIKKKIKKEKRKI</sequence>
<dbReference type="InterPro" id="IPR048548">
    <property type="entry name" value="KRR1-like_KH2"/>
</dbReference>
<keyword evidence="5" id="KW-0694">RNA-binding</keyword>
<evidence type="ECO:0000259" key="9">
    <source>
        <dbReference type="Pfam" id="PF17903"/>
    </source>
</evidence>
<gene>
    <name evidence="11" type="ORF">SLOPH_1575</name>
</gene>
<dbReference type="EMBL" id="ATCN01000180">
    <property type="protein sequence ID" value="EPR79614.1"/>
    <property type="molecule type" value="Genomic_DNA"/>
</dbReference>
<name>S7XKN9_SPRLO</name>
<dbReference type="HOGENOM" id="CLU_040185_1_1_1"/>
<dbReference type="VEuPathDB" id="MicrosporidiaDB:SLOPH_1575"/>
<dbReference type="Proteomes" id="UP000014978">
    <property type="component" value="Unassembled WGS sequence"/>
</dbReference>
<feature type="domain" description="KRR1 small subunit processome component second KH" evidence="10">
    <location>
        <begin position="91"/>
        <end position="179"/>
    </location>
</feature>